<sequence length="518" mass="59577">MLWSVFWHPTMSQVINDSFGRLCNATGPYANWREGTPPGTEVTSKVDSHRSELMENWASERKILTLQNFDSIRNYLGEKATFSFAWIQFYIRSFLCLFILAFVVSLIPVFLRSRPLSISKEVCMRDSTPFIMCPPCKAKVCRFRRLNKSCGDIIWTYFFDSPASVVLAFIAPIFGSLCLQLWTYRQSALAHRWHMQNYKVAEKPARRHFIEMLNPVHRSPLNTQLIRFYLRKESLPLWSLRVLVLVFTWSIAAVLIGNPDWFSGVTECNNVVYPVGVGIAIDLLTDMPYMIWTCQSIIVLLCNVLFNAEPLRSMQFKSPKVNRQRLCGLGLVADILAPRLEVYFMQSESRLCSDLALPLAFGIKTLFNVICTCILSPGQQAQSILTKSCLMEFSNVFLPLFISIIFRALNYGYLDQNSTLFEPLEWPIWTGMFGVFYEVYIRCALIVFVKSATDWLPLSKVMKVIEDKVCSLVFCRQTPPEWVKVQSPSSSPTYNHCLDNFDLDPSGEHLLFQRQLDM</sequence>
<dbReference type="InterPro" id="IPR049452">
    <property type="entry name" value="Anoctamin_TM"/>
</dbReference>
<feature type="transmembrane region" description="Helical" evidence="6">
    <location>
        <begin position="165"/>
        <end position="184"/>
    </location>
</feature>
<feature type="transmembrane region" description="Helical" evidence="6">
    <location>
        <begin position="235"/>
        <end position="256"/>
    </location>
</feature>
<feature type="transmembrane region" description="Helical" evidence="6">
    <location>
        <begin position="356"/>
        <end position="375"/>
    </location>
</feature>
<evidence type="ECO:0000256" key="3">
    <source>
        <dbReference type="ARBA" id="ARBA00022692"/>
    </source>
</evidence>
<keyword evidence="4 6" id="KW-1133">Transmembrane helix</keyword>
<comment type="similarity">
    <text evidence="2 6">Belongs to the anoctamin family.</text>
</comment>
<dbReference type="InterPro" id="IPR007632">
    <property type="entry name" value="Anoctamin"/>
</dbReference>
<dbReference type="WBParaSite" id="TASK_0000933601-mRNA-1">
    <property type="protein sequence ID" value="TASK_0000933601-mRNA-1"/>
    <property type="gene ID" value="TASK_0000933601"/>
</dbReference>
<keyword evidence="9" id="KW-1185">Reference proteome</keyword>
<dbReference type="PANTHER" id="PTHR12308">
    <property type="entry name" value="ANOCTAMIN"/>
    <property type="match status" value="1"/>
</dbReference>
<evidence type="ECO:0000256" key="2">
    <source>
        <dbReference type="ARBA" id="ARBA00009671"/>
    </source>
</evidence>
<evidence type="ECO:0000313" key="10">
    <source>
        <dbReference type="WBParaSite" id="TASK_0000933601-mRNA-1"/>
    </source>
</evidence>
<evidence type="ECO:0000256" key="4">
    <source>
        <dbReference type="ARBA" id="ARBA00022989"/>
    </source>
</evidence>
<keyword evidence="5 6" id="KW-0472">Membrane</keyword>
<evidence type="ECO:0000313" key="8">
    <source>
        <dbReference type="EMBL" id="VDK42892.1"/>
    </source>
</evidence>
<feature type="transmembrane region" description="Helical" evidence="6">
    <location>
        <begin position="326"/>
        <end position="344"/>
    </location>
</feature>
<protein>
    <recommendedName>
        <fullName evidence="6">Anoctamin</fullName>
    </recommendedName>
</protein>
<gene>
    <name evidence="8" type="ORF">TASK_LOCUS9337</name>
</gene>
<feature type="transmembrane region" description="Helical" evidence="6">
    <location>
        <begin position="426"/>
        <end position="449"/>
    </location>
</feature>
<dbReference type="GO" id="GO:0016020">
    <property type="term" value="C:membrane"/>
    <property type="evidence" value="ECO:0007669"/>
    <property type="project" value="UniProtKB-SubCell"/>
</dbReference>
<comment type="subcellular location">
    <subcellularLocation>
        <location evidence="1 6">Membrane</location>
        <topology evidence="1 6">Multi-pass membrane protein</topology>
    </subcellularLocation>
</comment>
<dbReference type="PANTHER" id="PTHR12308:SF73">
    <property type="entry name" value="ANOCTAMIN"/>
    <property type="match status" value="1"/>
</dbReference>
<feature type="transmembrane region" description="Helical" evidence="6">
    <location>
        <begin position="89"/>
        <end position="111"/>
    </location>
</feature>
<accession>A0A158RAH2</accession>
<dbReference type="AlphaFoldDB" id="A0A158RAH2"/>
<evidence type="ECO:0000256" key="6">
    <source>
        <dbReference type="RuleBase" id="RU280814"/>
    </source>
</evidence>
<feature type="domain" description="Anoctamin transmembrane" evidence="7">
    <location>
        <begin position="72"/>
        <end position="254"/>
    </location>
</feature>
<dbReference type="GO" id="GO:0005254">
    <property type="term" value="F:chloride channel activity"/>
    <property type="evidence" value="ECO:0007669"/>
    <property type="project" value="TreeGrafter"/>
</dbReference>
<dbReference type="EMBL" id="UYRS01019104">
    <property type="protein sequence ID" value="VDK42892.1"/>
    <property type="molecule type" value="Genomic_DNA"/>
</dbReference>
<name>A0A158RAH2_TAEAS</name>
<keyword evidence="3 6" id="KW-0812">Transmembrane</keyword>
<reference evidence="10" key="1">
    <citation type="submission" date="2016-04" db="UniProtKB">
        <authorList>
            <consortium name="WormBaseParasite"/>
        </authorList>
    </citation>
    <scope>IDENTIFICATION</scope>
</reference>
<evidence type="ECO:0000313" key="9">
    <source>
        <dbReference type="Proteomes" id="UP000282613"/>
    </source>
</evidence>
<reference evidence="8 9" key="2">
    <citation type="submission" date="2018-11" db="EMBL/GenBank/DDBJ databases">
        <authorList>
            <consortium name="Pathogen Informatics"/>
        </authorList>
    </citation>
    <scope>NUCLEOTIDE SEQUENCE [LARGE SCALE GENOMIC DNA]</scope>
</reference>
<feature type="transmembrane region" description="Helical" evidence="6">
    <location>
        <begin position="289"/>
        <end position="306"/>
    </location>
</feature>
<dbReference type="OrthoDB" id="296386at2759"/>
<dbReference type="Proteomes" id="UP000282613">
    <property type="component" value="Unassembled WGS sequence"/>
</dbReference>
<feature type="transmembrane region" description="Helical" evidence="6">
    <location>
        <begin position="396"/>
        <end position="414"/>
    </location>
</feature>
<organism evidence="10">
    <name type="scientific">Taenia asiatica</name>
    <name type="common">Asian tapeworm</name>
    <dbReference type="NCBI Taxonomy" id="60517"/>
    <lineage>
        <taxon>Eukaryota</taxon>
        <taxon>Metazoa</taxon>
        <taxon>Spiralia</taxon>
        <taxon>Lophotrochozoa</taxon>
        <taxon>Platyhelminthes</taxon>
        <taxon>Cestoda</taxon>
        <taxon>Eucestoda</taxon>
        <taxon>Cyclophyllidea</taxon>
        <taxon>Taeniidae</taxon>
        <taxon>Taenia</taxon>
    </lineage>
</organism>
<evidence type="ECO:0000259" key="7">
    <source>
        <dbReference type="Pfam" id="PF04547"/>
    </source>
</evidence>
<proteinExistence type="inferred from homology"/>
<dbReference type="Pfam" id="PF04547">
    <property type="entry name" value="Anoctamin"/>
    <property type="match status" value="1"/>
</dbReference>
<evidence type="ECO:0000256" key="5">
    <source>
        <dbReference type="ARBA" id="ARBA00023136"/>
    </source>
</evidence>
<evidence type="ECO:0000256" key="1">
    <source>
        <dbReference type="ARBA" id="ARBA00004141"/>
    </source>
</evidence>